<evidence type="ECO:0000259" key="9">
    <source>
        <dbReference type="PROSITE" id="PS50893"/>
    </source>
</evidence>
<keyword evidence="6 7" id="KW-0810">Translation regulation</keyword>
<evidence type="ECO:0000256" key="5">
    <source>
        <dbReference type="ARBA" id="ARBA00022840"/>
    </source>
</evidence>
<feature type="region of interest" description="PtIM" evidence="7">
    <location>
        <begin position="246"/>
        <end position="326"/>
    </location>
</feature>
<accession>A0ABV7G3J8</accession>
<comment type="subunit">
    <text evidence="7">Monomer. Probably contacts ribosomal proteins L1, L5, L33 and S7, the 16S and 23S rRNA and the P-site containing tRNA(fMet).</text>
</comment>
<evidence type="ECO:0000313" key="10">
    <source>
        <dbReference type="EMBL" id="MFC3126403.1"/>
    </source>
</evidence>
<feature type="region of interest" description="Disordered" evidence="8">
    <location>
        <begin position="262"/>
        <end position="291"/>
    </location>
</feature>
<dbReference type="Pfam" id="PF00005">
    <property type="entry name" value="ABC_tran"/>
    <property type="match status" value="2"/>
</dbReference>
<comment type="caution">
    <text evidence="7">Lacks conserved residue(s) required for the propagation of feature annotation.</text>
</comment>
<dbReference type="NCBIfam" id="NF008775">
    <property type="entry name" value="PRK11819.1"/>
    <property type="match status" value="1"/>
</dbReference>
<comment type="domain">
    <text evidence="7">The P-site tRNA interaction motif (PtIM domain) probably interacts with the P-site tRNA(fMet) as well as the 23S rRNA.</text>
</comment>
<keyword evidence="7" id="KW-0677">Repeat</keyword>
<comment type="domain">
    <text evidence="7">The arm domain is inserted in the first ABC transporter domain. Probably contacts ribosomal protein L1.</text>
</comment>
<evidence type="ECO:0000256" key="8">
    <source>
        <dbReference type="SAM" id="MobiDB-lite"/>
    </source>
</evidence>
<comment type="similarity">
    <text evidence="1 7">Belongs to the ABC transporter superfamily. ABCF family. Translational throttle EttA subfamily.</text>
</comment>
<dbReference type="HAMAP" id="MF_00847">
    <property type="entry name" value="EttA"/>
    <property type="match status" value="1"/>
</dbReference>
<comment type="subcellular location">
    <subcellularLocation>
        <location evidence="7">Cytoplasm</location>
    </subcellularLocation>
    <text evidence="7">Associates with ribosomes and polysomes.</text>
</comment>
<dbReference type="InterPro" id="IPR017871">
    <property type="entry name" value="ABC_transporter-like_CS"/>
</dbReference>
<sequence length="559" mass="62177">MAAHQYVYVMKDLTKSYPGGREIFKGITLSFLPTAKIGVLGPNGAGKSTLMRIMAGMDKEFGGEAWAADGVRIGHLPQEPQLDPNKTVGENVMDAFGTLTADLARFNEISMKFAEEMSEEEMNTLLAEQAELQERIDAANGWDLDRTIDIALDALRCPPAESAVSHLSGGEKRRVALCKLLLEKPDLLLLDEPTNHLDAESVSWLEKTLREFQGAVLIVTHDRYFLDNVTNWILEVDRGRGIPYEGNYSAYLAAKRKRLAQEEKEESSRQRQLAEEQEWIGRSPAARQSKSKARIQAYEELLAKSQERAPDPTEIQIPPAPRLGNTVIEAEGLRKGFGNELLIDDLSFKLPPGGIVGVIGPNGAGKSTLFKMITGKEKPDAGTLKVGDTVSLGYVDQSRDTLDDKRTVWQEISDGQDMITMGKRSVPSRAYAAAFNFKGGDQQKPVGVLSGGERNRVHLAKMLRNPHNVILLDEPTNDLDVDTLRALEEALQDFAGCAVIISHDRWFLDRLATHILSFEGDSHVEWFEGNYQAYEADRRRRLGAAADQPHRIKYRPLTR</sequence>
<dbReference type="EC" id="3.6.1.-" evidence="7"/>
<dbReference type="SMART" id="SM00382">
    <property type="entry name" value="AAA"/>
    <property type="match status" value="2"/>
</dbReference>
<feature type="domain" description="ABC transporter" evidence="9">
    <location>
        <begin position="328"/>
        <end position="545"/>
    </location>
</feature>
<comment type="function">
    <text evidence="7">A translation factor that gates the progression of the 70S ribosomal initiation complex (IC, containing tRNA(fMet) in the P-site) into the translation elongation cycle by using a mechanism sensitive to the ATP/ADP ratio. Binds to the 70S ribosome E-site where it modulates the state of the translating ribosome during subunit translocation. ATP hydrolysis probably frees it from the ribosome, which can enter the elongation phase.</text>
</comment>
<evidence type="ECO:0000256" key="1">
    <source>
        <dbReference type="ARBA" id="ARBA00005868"/>
    </source>
</evidence>
<dbReference type="InterPro" id="IPR003439">
    <property type="entry name" value="ABC_transporter-like_ATP-bd"/>
</dbReference>
<keyword evidence="7" id="KW-0648">Protein biosynthesis</keyword>
<evidence type="ECO:0000256" key="7">
    <source>
        <dbReference type="HAMAP-Rule" id="MF_00847"/>
    </source>
</evidence>
<evidence type="ECO:0000256" key="3">
    <source>
        <dbReference type="ARBA" id="ARBA00022730"/>
    </source>
</evidence>
<dbReference type="PROSITE" id="PS00211">
    <property type="entry name" value="ABC_TRANSPORTER_1"/>
    <property type="match status" value="1"/>
</dbReference>
<keyword evidence="7" id="KW-0963">Cytoplasm</keyword>
<keyword evidence="3 7" id="KW-0699">rRNA-binding</keyword>
<feature type="binding site" evidence="7">
    <location>
        <begin position="41"/>
        <end position="48"/>
    </location>
    <ligand>
        <name>ATP</name>
        <dbReference type="ChEBI" id="CHEBI:30616"/>
        <label>1</label>
    </ligand>
</feature>
<evidence type="ECO:0000256" key="4">
    <source>
        <dbReference type="ARBA" id="ARBA00022741"/>
    </source>
</evidence>
<name>A0ABV7G3J8_9PROT</name>
<dbReference type="SUPFAM" id="SSF52540">
    <property type="entry name" value="P-loop containing nucleoside triphosphate hydrolases"/>
    <property type="match status" value="2"/>
</dbReference>
<proteinExistence type="inferred from homology"/>
<comment type="caution">
    <text evidence="10">The sequence shown here is derived from an EMBL/GenBank/DDBJ whole genome shotgun (WGS) entry which is preliminary data.</text>
</comment>
<keyword evidence="5 7" id="KW-0067">ATP-binding</keyword>
<keyword evidence="11" id="KW-1185">Reference proteome</keyword>
<dbReference type="RefSeq" id="WP_379597698.1">
    <property type="nucleotide sequence ID" value="NZ_JBHRTN010000018.1"/>
</dbReference>
<dbReference type="NCBIfam" id="TIGR03719">
    <property type="entry name" value="ABC_ABC_ChvD"/>
    <property type="match status" value="1"/>
</dbReference>
<dbReference type="CDD" id="cd03221">
    <property type="entry name" value="ABCF_EF-3"/>
    <property type="match status" value="2"/>
</dbReference>
<evidence type="ECO:0000256" key="6">
    <source>
        <dbReference type="ARBA" id="ARBA00022845"/>
    </source>
</evidence>
<gene>
    <name evidence="7 10" type="primary">ettA</name>
    <name evidence="10" type="ORF">ACFOD4_15160</name>
</gene>
<dbReference type="EMBL" id="JBHRTN010000018">
    <property type="protein sequence ID" value="MFC3126403.1"/>
    <property type="molecule type" value="Genomic_DNA"/>
</dbReference>
<keyword evidence="7" id="KW-0378">Hydrolase</keyword>
<feature type="binding site" evidence="7">
    <location>
        <begin position="360"/>
        <end position="367"/>
    </location>
    <ligand>
        <name>ATP</name>
        <dbReference type="ChEBI" id="CHEBI:30616"/>
        <label>2</label>
    </ligand>
</feature>
<comment type="catalytic activity">
    <reaction evidence="7">
        <text>ATP + H2O = ADP + phosphate + H(+)</text>
        <dbReference type="Rhea" id="RHEA:13065"/>
        <dbReference type="ChEBI" id="CHEBI:15377"/>
        <dbReference type="ChEBI" id="CHEBI:15378"/>
        <dbReference type="ChEBI" id="CHEBI:30616"/>
        <dbReference type="ChEBI" id="CHEBI:43474"/>
        <dbReference type="ChEBI" id="CHEBI:456216"/>
    </reaction>
</comment>
<feature type="compositionally biased region" description="Basic and acidic residues" evidence="8">
    <location>
        <begin position="262"/>
        <end position="274"/>
    </location>
</feature>
<dbReference type="InterPro" id="IPR027417">
    <property type="entry name" value="P-loop_NTPase"/>
</dbReference>
<reference evidence="11" key="1">
    <citation type="journal article" date="2019" name="Int. J. Syst. Evol. Microbiol.">
        <title>The Global Catalogue of Microorganisms (GCM) 10K type strain sequencing project: providing services to taxonomists for standard genome sequencing and annotation.</title>
        <authorList>
            <consortium name="The Broad Institute Genomics Platform"/>
            <consortium name="The Broad Institute Genome Sequencing Center for Infectious Disease"/>
            <person name="Wu L."/>
            <person name="Ma J."/>
        </authorList>
    </citation>
    <scope>NUCLEOTIDE SEQUENCE [LARGE SCALE GENOMIC DNA]</scope>
    <source>
        <strain evidence="11">KCTC 52094</strain>
    </source>
</reference>
<evidence type="ECO:0000256" key="2">
    <source>
        <dbReference type="ARBA" id="ARBA00022555"/>
    </source>
</evidence>
<evidence type="ECO:0000313" key="11">
    <source>
        <dbReference type="Proteomes" id="UP001595593"/>
    </source>
</evidence>
<dbReference type="InterPro" id="IPR003593">
    <property type="entry name" value="AAA+_ATPase"/>
</dbReference>
<dbReference type="PANTHER" id="PTHR43858:SF1">
    <property type="entry name" value="ABC TRANSPORTER-RELATED PROTEIN"/>
    <property type="match status" value="1"/>
</dbReference>
<keyword evidence="2 7" id="KW-0820">tRNA-binding</keyword>
<keyword evidence="7" id="KW-0694">RNA-binding</keyword>
<protein>
    <recommendedName>
        <fullName evidence="7">Energy-dependent translational throttle protein EttA</fullName>
        <ecNumber evidence="7">3.6.1.-</ecNumber>
    </recommendedName>
    <alternativeName>
        <fullName evidence="7">Translational regulatory factor EttA</fullName>
    </alternativeName>
</protein>
<feature type="domain" description="ABC transporter" evidence="9">
    <location>
        <begin position="8"/>
        <end position="263"/>
    </location>
</feature>
<dbReference type="Proteomes" id="UP001595593">
    <property type="component" value="Unassembled WGS sequence"/>
</dbReference>
<organism evidence="10 11">
    <name type="scientific">Teichococcus globiformis</name>
    <dbReference type="NCBI Taxonomy" id="2307229"/>
    <lineage>
        <taxon>Bacteria</taxon>
        <taxon>Pseudomonadati</taxon>
        <taxon>Pseudomonadota</taxon>
        <taxon>Alphaproteobacteria</taxon>
        <taxon>Acetobacterales</taxon>
        <taxon>Roseomonadaceae</taxon>
        <taxon>Roseomonas</taxon>
    </lineage>
</organism>
<keyword evidence="4 7" id="KW-0547">Nucleotide-binding</keyword>
<dbReference type="Pfam" id="PF12848">
    <property type="entry name" value="ABC_tran_Xtn"/>
    <property type="match status" value="1"/>
</dbReference>
<dbReference type="InterPro" id="IPR032781">
    <property type="entry name" value="ABC_tran_Xtn"/>
</dbReference>
<dbReference type="InterPro" id="IPR022374">
    <property type="entry name" value="EttA"/>
</dbReference>
<dbReference type="Gene3D" id="3.40.50.300">
    <property type="entry name" value="P-loop containing nucleotide triphosphate hydrolases"/>
    <property type="match status" value="2"/>
</dbReference>
<dbReference type="PROSITE" id="PS50893">
    <property type="entry name" value="ABC_TRANSPORTER_2"/>
    <property type="match status" value="2"/>
</dbReference>
<dbReference type="PANTHER" id="PTHR43858">
    <property type="entry name" value="ENERGY-DEPENDENT TRANSLATIONAL THROTTLE PROTEIN ETTA"/>
    <property type="match status" value="1"/>
</dbReference>